<evidence type="ECO:0000256" key="2">
    <source>
        <dbReference type="ARBA" id="ARBA00022692"/>
    </source>
</evidence>
<feature type="compositionally biased region" description="Low complexity" evidence="5">
    <location>
        <begin position="253"/>
        <end position="271"/>
    </location>
</feature>
<evidence type="ECO:0000256" key="6">
    <source>
        <dbReference type="SAM" id="Phobius"/>
    </source>
</evidence>
<keyword evidence="2 6" id="KW-0812">Transmembrane</keyword>
<evidence type="ECO:0000256" key="1">
    <source>
        <dbReference type="ARBA" id="ARBA00004141"/>
    </source>
</evidence>
<feature type="transmembrane region" description="Helical" evidence="6">
    <location>
        <begin position="192"/>
        <end position="210"/>
    </location>
</feature>
<dbReference type="InParanoid" id="A0A1E7FKH3"/>
<dbReference type="KEGG" id="fcy:FRACYDRAFT_236902"/>
<evidence type="ECO:0000313" key="9">
    <source>
        <dbReference type="Proteomes" id="UP000095751"/>
    </source>
</evidence>
<dbReference type="InterPro" id="IPR007267">
    <property type="entry name" value="GtrA_DPMS_TM"/>
</dbReference>
<organism evidence="8 9">
    <name type="scientific">Fragilariopsis cylindrus CCMP1102</name>
    <dbReference type="NCBI Taxonomy" id="635003"/>
    <lineage>
        <taxon>Eukaryota</taxon>
        <taxon>Sar</taxon>
        <taxon>Stramenopiles</taxon>
        <taxon>Ochrophyta</taxon>
        <taxon>Bacillariophyta</taxon>
        <taxon>Bacillariophyceae</taxon>
        <taxon>Bacillariophycidae</taxon>
        <taxon>Bacillariales</taxon>
        <taxon>Bacillariaceae</taxon>
        <taxon>Fragilariopsis</taxon>
    </lineage>
</organism>
<evidence type="ECO:0000256" key="3">
    <source>
        <dbReference type="ARBA" id="ARBA00022989"/>
    </source>
</evidence>
<evidence type="ECO:0000259" key="7">
    <source>
        <dbReference type="Pfam" id="PF04138"/>
    </source>
</evidence>
<comment type="subcellular location">
    <subcellularLocation>
        <location evidence="1">Membrane</location>
        <topology evidence="1">Multi-pass membrane protein</topology>
    </subcellularLocation>
</comment>
<dbReference type="Pfam" id="PF04138">
    <property type="entry name" value="GtrA_DPMS_TM"/>
    <property type="match status" value="1"/>
</dbReference>
<feature type="transmembrane region" description="Helical" evidence="6">
    <location>
        <begin position="129"/>
        <end position="145"/>
    </location>
</feature>
<feature type="transmembrane region" description="Helical" evidence="6">
    <location>
        <begin position="166"/>
        <end position="186"/>
    </location>
</feature>
<dbReference type="AlphaFoldDB" id="A0A1E7FKH3"/>
<feature type="domain" description="GtrA/DPMS transmembrane" evidence="7">
    <location>
        <begin position="101"/>
        <end position="214"/>
    </location>
</feature>
<keyword evidence="4 6" id="KW-0472">Membrane</keyword>
<evidence type="ECO:0000256" key="5">
    <source>
        <dbReference type="SAM" id="MobiDB-lite"/>
    </source>
</evidence>
<accession>A0A1E7FKH3</accession>
<evidence type="ECO:0000313" key="8">
    <source>
        <dbReference type="EMBL" id="OEU18624.1"/>
    </source>
</evidence>
<proteinExistence type="predicted"/>
<reference evidence="8 9" key="1">
    <citation type="submission" date="2016-09" db="EMBL/GenBank/DDBJ databases">
        <title>Extensive genetic diversity and differential bi-allelic expression allows diatom success in the polar Southern Ocean.</title>
        <authorList>
            <consortium name="DOE Joint Genome Institute"/>
            <person name="Mock T."/>
            <person name="Otillar R.P."/>
            <person name="Strauss J."/>
            <person name="Dupont C."/>
            <person name="Frickenhaus S."/>
            <person name="Maumus F."/>
            <person name="Mcmullan M."/>
            <person name="Sanges R."/>
            <person name="Schmutz J."/>
            <person name="Toseland A."/>
            <person name="Valas R."/>
            <person name="Veluchamy A."/>
            <person name="Ward B.J."/>
            <person name="Allen A."/>
            <person name="Barry K."/>
            <person name="Falciatore A."/>
            <person name="Ferrante M."/>
            <person name="Fortunato A.E."/>
            <person name="Gloeckner G."/>
            <person name="Gruber A."/>
            <person name="Hipkin R."/>
            <person name="Janech M."/>
            <person name="Kroth P."/>
            <person name="Leese F."/>
            <person name="Lindquist E."/>
            <person name="Lyon B.R."/>
            <person name="Martin J."/>
            <person name="Mayer C."/>
            <person name="Parker M."/>
            <person name="Quesneville H."/>
            <person name="Raymond J."/>
            <person name="Uhlig C."/>
            <person name="Valentin K.U."/>
            <person name="Worden A.Z."/>
            <person name="Armbrust E.V."/>
            <person name="Bowler C."/>
            <person name="Green B."/>
            <person name="Moulton V."/>
            <person name="Van Oosterhout C."/>
            <person name="Grigoriev I."/>
        </authorList>
    </citation>
    <scope>NUCLEOTIDE SEQUENCE [LARGE SCALE GENOMIC DNA]</scope>
    <source>
        <strain evidence="8 9">CCMP1102</strain>
    </source>
</reference>
<dbReference type="GO" id="GO:0016020">
    <property type="term" value="C:membrane"/>
    <property type="evidence" value="ECO:0007669"/>
    <property type="project" value="UniProtKB-SubCell"/>
</dbReference>
<keyword evidence="3 6" id="KW-1133">Transmembrane helix</keyword>
<gene>
    <name evidence="8" type="ORF">FRACYDRAFT_236902</name>
</gene>
<dbReference type="EMBL" id="KV784356">
    <property type="protein sequence ID" value="OEU18624.1"/>
    <property type="molecule type" value="Genomic_DNA"/>
</dbReference>
<evidence type="ECO:0000256" key="4">
    <source>
        <dbReference type="ARBA" id="ARBA00023136"/>
    </source>
</evidence>
<name>A0A1E7FKH3_9STRA</name>
<keyword evidence="9" id="KW-1185">Reference proteome</keyword>
<feature type="region of interest" description="Disordered" evidence="5">
    <location>
        <begin position="249"/>
        <end position="271"/>
    </location>
</feature>
<sequence>MMFSDEQELPRIGSEATTITTTTTTTTVISRVIAWIEKRKAPACISRRLRQRVQVSSSYFDEDDNNDLYIITGLGKVWYGTRPAAEVVKVVGFIPPRYVCFMVSGCICDVAQFIIYALFYWMIINDPSLCWMISFFGSIVFRHTSHRYLVFGDYIGSYWNSLIKMYLGYSIIIIISTVFNFIMTKYVKVPHLIAWVITLLWTGIVNYFILKKIWSWDGSSTNSKGVSSTTISSITTIDDNSEQIIELKSMKNTTTSTTSSRSSSSRAYSRP</sequence>
<dbReference type="GO" id="GO:0000271">
    <property type="term" value="P:polysaccharide biosynthetic process"/>
    <property type="evidence" value="ECO:0007669"/>
    <property type="project" value="InterPro"/>
</dbReference>
<dbReference type="OrthoDB" id="199351at2759"/>
<protein>
    <recommendedName>
        <fullName evidence="7">GtrA/DPMS transmembrane domain-containing protein</fullName>
    </recommendedName>
</protein>
<dbReference type="Proteomes" id="UP000095751">
    <property type="component" value="Unassembled WGS sequence"/>
</dbReference>